<dbReference type="EMBL" id="JAUHHV010000004">
    <property type="protein sequence ID" value="KAK1427259.1"/>
    <property type="molecule type" value="Genomic_DNA"/>
</dbReference>
<keyword evidence="4" id="KW-1185">Reference proteome</keyword>
<evidence type="ECO:0000313" key="4">
    <source>
        <dbReference type="Proteomes" id="UP001229421"/>
    </source>
</evidence>
<comment type="caution">
    <text evidence="3">The sequence shown here is derived from an EMBL/GenBank/DDBJ whole genome shotgun (WGS) entry which is preliminary data.</text>
</comment>
<organism evidence="3 4">
    <name type="scientific">Tagetes erecta</name>
    <name type="common">African marigold</name>
    <dbReference type="NCBI Taxonomy" id="13708"/>
    <lineage>
        <taxon>Eukaryota</taxon>
        <taxon>Viridiplantae</taxon>
        <taxon>Streptophyta</taxon>
        <taxon>Embryophyta</taxon>
        <taxon>Tracheophyta</taxon>
        <taxon>Spermatophyta</taxon>
        <taxon>Magnoliopsida</taxon>
        <taxon>eudicotyledons</taxon>
        <taxon>Gunneridae</taxon>
        <taxon>Pentapetalae</taxon>
        <taxon>asterids</taxon>
        <taxon>campanulids</taxon>
        <taxon>Asterales</taxon>
        <taxon>Asteraceae</taxon>
        <taxon>Asteroideae</taxon>
        <taxon>Heliantheae alliance</taxon>
        <taxon>Tageteae</taxon>
        <taxon>Tagetes</taxon>
    </lineage>
</organism>
<evidence type="ECO:0000256" key="2">
    <source>
        <dbReference type="SAM" id="Phobius"/>
    </source>
</evidence>
<feature type="region of interest" description="Disordered" evidence="1">
    <location>
        <begin position="92"/>
        <end position="118"/>
    </location>
</feature>
<dbReference type="AlphaFoldDB" id="A0AAD8KQ34"/>
<keyword evidence="2" id="KW-0812">Transmembrane</keyword>
<keyword evidence="2" id="KW-0472">Membrane</keyword>
<accession>A0AAD8KQ34</accession>
<evidence type="ECO:0000313" key="3">
    <source>
        <dbReference type="EMBL" id="KAK1427259.1"/>
    </source>
</evidence>
<reference evidence="3" key="1">
    <citation type="journal article" date="2023" name="bioRxiv">
        <title>Improved chromosome-level genome assembly for marigold (Tagetes erecta).</title>
        <authorList>
            <person name="Jiang F."/>
            <person name="Yuan L."/>
            <person name="Wang S."/>
            <person name="Wang H."/>
            <person name="Xu D."/>
            <person name="Wang A."/>
            <person name="Fan W."/>
        </authorList>
    </citation>
    <scope>NUCLEOTIDE SEQUENCE</scope>
    <source>
        <strain evidence="3">WSJ</strain>
        <tissue evidence="3">Leaf</tissue>
    </source>
</reference>
<gene>
    <name evidence="3" type="ORF">QVD17_15942</name>
</gene>
<name>A0AAD8KQ34_TARER</name>
<proteinExistence type="predicted"/>
<sequence length="118" mass="13546">MHENQMGGLNIVRFCCLIVVNLCGCCLVVGVLGESLSLLRWHVSRLRFHVGLGRELQARWQRLHVKLHKVQQKSKLLKRNFRTLNTKSSQPLMNHLQKKARKSTSKPETKVVTGAYET</sequence>
<protein>
    <submittedName>
        <fullName evidence="3">Uncharacterized protein</fullName>
    </submittedName>
</protein>
<feature type="transmembrane region" description="Helical" evidence="2">
    <location>
        <begin position="12"/>
        <end position="32"/>
    </location>
</feature>
<keyword evidence="2" id="KW-1133">Transmembrane helix</keyword>
<dbReference type="Proteomes" id="UP001229421">
    <property type="component" value="Unassembled WGS sequence"/>
</dbReference>
<evidence type="ECO:0000256" key="1">
    <source>
        <dbReference type="SAM" id="MobiDB-lite"/>
    </source>
</evidence>